<dbReference type="AlphaFoldDB" id="A0A066X1P8"/>
<evidence type="ECO:0000313" key="3">
    <source>
        <dbReference type="Proteomes" id="UP000027238"/>
    </source>
</evidence>
<dbReference type="OMA" id="CYLEASP"/>
<proteinExistence type="predicted"/>
<gene>
    <name evidence="2" type="ORF">CSUB01_01424</name>
</gene>
<evidence type="ECO:0000313" key="2">
    <source>
        <dbReference type="EMBL" id="KDN61599.1"/>
    </source>
</evidence>
<sequence>MPSSRPTRPTRARRARLSSSRHRTRGRRVKKVKPCRHPRLPKTTLPQEHDGQDADEPRPLIPLSPFSYGATPLLNMTCGHFLQCELQPHQTAARDSFVKCYLESSPRGAAWGKLPAQRLQDFEQGNGSKQDEAEAAFLEGSLRSMMKCLDEYFFFGTLTRLQEGQQHLFLVLHTGFGRLKADVADCRYGDATTSPGHWNRDHAYSRIRIWSRMAVDNPYSRDSPRETRRLAFTTNVSTLIHEIVHVYLELFVCRGGQCRRNILNTTGVSGHASTFIKLYALVLGEVWKWHPELGTLAKRHCMPGSSVVRFNIYVETMKRLELEAEGRIRGLLPLRADSPRNLVRQTEALIDGMSVMSITYRRPGSRIPGQEEADGNCVMNDG</sequence>
<dbReference type="Proteomes" id="UP000027238">
    <property type="component" value="Unassembled WGS sequence"/>
</dbReference>
<feature type="region of interest" description="Disordered" evidence="1">
    <location>
        <begin position="1"/>
        <end position="58"/>
    </location>
</feature>
<name>A0A066X1P8_COLSU</name>
<comment type="caution">
    <text evidence="2">The sequence shown here is derived from an EMBL/GenBank/DDBJ whole genome shotgun (WGS) entry which is preliminary data.</text>
</comment>
<dbReference type="HOGENOM" id="CLU_061207_0_0_1"/>
<dbReference type="EMBL" id="JMSE01001398">
    <property type="protein sequence ID" value="KDN61599.1"/>
    <property type="molecule type" value="Genomic_DNA"/>
</dbReference>
<dbReference type="eggNOG" id="ENOG502T6IQ">
    <property type="taxonomic scope" value="Eukaryota"/>
</dbReference>
<feature type="compositionally biased region" description="Basic and acidic residues" evidence="1">
    <location>
        <begin position="47"/>
        <end position="58"/>
    </location>
</feature>
<organism evidence="2 3">
    <name type="scientific">Colletotrichum sublineola</name>
    <name type="common">Sorghum anthracnose fungus</name>
    <dbReference type="NCBI Taxonomy" id="1173701"/>
    <lineage>
        <taxon>Eukaryota</taxon>
        <taxon>Fungi</taxon>
        <taxon>Dikarya</taxon>
        <taxon>Ascomycota</taxon>
        <taxon>Pezizomycotina</taxon>
        <taxon>Sordariomycetes</taxon>
        <taxon>Hypocreomycetidae</taxon>
        <taxon>Glomerellales</taxon>
        <taxon>Glomerellaceae</taxon>
        <taxon>Colletotrichum</taxon>
        <taxon>Colletotrichum graminicola species complex</taxon>
    </lineage>
</organism>
<reference evidence="3" key="1">
    <citation type="journal article" date="2014" name="Genome Announc.">
        <title>Draft genome sequence of Colletotrichum sublineola, a destructive pathogen of cultivated sorghum.</title>
        <authorList>
            <person name="Baroncelli R."/>
            <person name="Sanz-Martin J.M."/>
            <person name="Rech G.E."/>
            <person name="Sukno S.A."/>
            <person name="Thon M.R."/>
        </authorList>
    </citation>
    <scope>NUCLEOTIDE SEQUENCE [LARGE SCALE GENOMIC DNA]</scope>
    <source>
        <strain evidence="3">TX430BB</strain>
    </source>
</reference>
<dbReference type="OrthoDB" id="5236983at2759"/>
<evidence type="ECO:0000256" key="1">
    <source>
        <dbReference type="SAM" id="MobiDB-lite"/>
    </source>
</evidence>
<accession>A0A066X1P8</accession>
<protein>
    <recommendedName>
        <fullName evidence="4">SprT-like domain-containing protein</fullName>
    </recommendedName>
</protein>
<evidence type="ECO:0008006" key="4">
    <source>
        <dbReference type="Google" id="ProtNLM"/>
    </source>
</evidence>
<keyword evidence="3" id="KW-1185">Reference proteome</keyword>
<feature type="compositionally biased region" description="Basic residues" evidence="1">
    <location>
        <begin position="8"/>
        <end position="40"/>
    </location>
</feature>